<dbReference type="Proteomes" id="UP000239209">
    <property type="component" value="Unassembled WGS sequence"/>
</dbReference>
<gene>
    <name evidence="1" type="ORF">CLV70_112182</name>
</gene>
<accession>A0A2T0RX98</accession>
<dbReference type="GO" id="GO:0009306">
    <property type="term" value="P:protein secretion"/>
    <property type="evidence" value="ECO:0007669"/>
    <property type="project" value="InterPro"/>
</dbReference>
<dbReference type="EMBL" id="PVZG01000012">
    <property type="protein sequence ID" value="PRY25816.1"/>
    <property type="molecule type" value="Genomic_DNA"/>
</dbReference>
<organism evidence="1 2">
    <name type="scientific">Pseudosporangium ferrugineum</name>
    <dbReference type="NCBI Taxonomy" id="439699"/>
    <lineage>
        <taxon>Bacteria</taxon>
        <taxon>Bacillati</taxon>
        <taxon>Actinomycetota</taxon>
        <taxon>Actinomycetes</taxon>
        <taxon>Micromonosporales</taxon>
        <taxon>Micromonosporaceae</taxon>
        <taxon>Pseudosporangium</taxon>
    </lineage>
</organism>
<dbReference type="AlphaFoldDB" id="A0A2T0RX98"/>
<keyword evidence="2" id="KW-1185">Reference proteome</keyword>
<protein>
    <submittedName>
        <fullName evidence="1">Excreted virulence factor EspC (Type VII ESX diderm)</fullName>
    </submittedName>
</protein>
<proteinExistence type="predicted"/>
<dbReference type="InterPro" id="IPR022536">
    <property type="entry name" value="EspC"/>
</dbReference>
<reference evidence="1 2" key="1">
    <citation type="submission" date="2018-03" db="EMBL/GenBank/DDBJ databases">
        <title>Genomic Encyclopedia of Archaeal and Bacterial Type Strains, Phase II (KMG-II): from individual species to whole genera.</title>
        <authorList>
            <person name="Goeker M."/>
        </authorList>
    </citation>
    <scope>NUCLEOTIDE SEQUENCE [LARGE SCALE GENOMIC DNA]</scope>
    <source>
        <strain evidence="1 2">DSM 45348</strain>
    </source>
</reference>
<sequence length="104" mass="10613">MTSPGKEFQVDSAALRAHAGEVDRIGDGLTTAAQAGETVRTGAGAYGQLCQIVPALLNSLQQAMVDGMATAAASAHDTADALRAVAADYDETDRGAADRLHGTR</sequence>
<evidence type="ECO:0000313" key="2">
    <source>
        <dbReference type="Proteomes" id="UP000239209"/>
    </source>
</evidence>
<evidence type="ECO:0000313" key="1">
    <source>
        <dbReference type="EMBL" id="PRY25816.1"/>
    </source>
</evidence>
<dbReference type="RefSeq" id="WP_106128999.1">
    <property type="nucleotide sequence ID" value="NZ_PVZG01000012.1"/>
</dbReference>
<dbReference type="OrthoDB" id="3402696at2"/>
<name>A0A2T0RX98_9ACTN</name>
<dbReference type="Pfam" id="PF10824">
    <property type="entry name" value="T7SS_ESX_EspC"/>
    <property type="match status" value="1"/>
</dbReference>
<comment type="caution">
    <text evidence="1">The sequence shown here is derived from an EMBL/GenBank/DDBJ whole genome shotgun (WGS) entry which is preliminary data.</text>
</comment>